<dbReference type="PRINTS" id="PR01415">
    <property type="entry name" value="ANKYRIN"/>
</dbReference>
<feature type="domain" description="Peptidase A1" evidence="5">
    <location>
        <begin position="352"/>
        <end position="423"/>
    </location>
</feature>
<dbReference type="EMBL" id="KB203032">
    <property type="protein sequence ID" value="ESO86608.1"/>
    <property type="molecule type" value="Genomic_DNA"/>
</dbReference>
<dbReference type="RefSeq" id="XP_009062705.1">
    <property type="nucleotide sequence ID" value="XM_009064457.1"/>
</dbReference>
<dbReference type="PANTHER" id="PTHR24126:SF46">
    <property type="entry name" value="ANKYRIN-3"/>
    <property type="match status" value="1"/>
</dbReference>
<organism evidence="6 7">
    <name type="scientific">Lottia gigantea</name>
    <name type="common">Giant owl limpet</name>
    <dbReference type="NCBI Taxonomy" id="225164"/>
    <lineage>
        <taxon>Eukaryota</taxon>
        <taxon>Metazoa</taxon>
        <taxon>Spiralia</taxon>
        <taxon>Lophotrochozoa</taxon>
        <taxon>Mollusca</taxon>
        <taxon>Gastropoda</taxon>
        <taxon>Patellogastropoda</taxon>
        <taxon>Lottioidea</taxon>
        <taxon>Lottiidae</taxon>
        <taxon>Lottia</taxon>
    </lineage>
</organism>
<dbReference type="HOGENOM" id="CLU_649870_0_0_1"/>
<dbReference type="Gene3D" id="2.40.70.10">
    <property type="entry name" value="Acid Proteases"/>
    <property type="match status" value="1"/>
</dbReference>
<dbReference type="Proteomes" id="UP000030746">
    <property type="component" value="Unassembled WGS sequence"/>
</dbReference>
<protein>
    <recommendedName>
        <fullName evidence="5">Peptidase A1 domain-containing protein</fullName>
    </recommendedName>
</protein>
<dbReference type="InterPro" id="IPR033121">
    <property type="entry name" value="PEPTIDASE_A1"/>
</dbReference>
<dbReference type="Pfam" id="PF00026">
    <property type="entry name" value="Asp"/>
    <property type="match status" value="1"/>
</dbReference>
<feature type="region of interest" description="Disordered" evidence="4">
    <location>
        <begin position="62"/>
        <end position="318"/>
    </location>
</feature>
<dbReference type="SMART" id="SM00248">
    <property type="entry name" value="ANK"/>
    <property type="match status" value="2"/>
</dbReference>
<dbReference type="InterPro" id="IPR036770">
    <property type="entry name" value="Ankyrin_rpt-contain_sf"/>
</dbReference>
<dbReference type="GO" id="GO:0005634">
    <property type="term" value="C:nucleus"/>
    <property type="evidence" value="ECO:0007669"/>
    <property type="project" value="TreeGrafter"/>
</dbReference>
<feature type="repeat" description="ANK" evidence="3">
    <location>
        <begin position="34"/>
        <end position="66"/>
    </location>
</feature>
<dbReference type="GO" id="GO:0061629">
    <property type="term" value="F:RNA polymerase II-specific DNA-binding transcription factor binding"/>
    <property type="evidence" value="ECO:0007669"/>
    <property type="project" value="TreeGrafter"/>
</dbReference>
<dbReference type="GeneID" id="20243534"/>
<dbReference type="GO" id="GO:0006357">
    <property type="term" value="P:regulation of transcription by RNA polymerase II"/>
    <property type="evidence" value="ECO:0007669"/>
    <property type="project" value="TreeGrafter"/>
</dbReference>
<gene>
    <name evidence="6" type="ORF">LOTGIDRAFT_176002</name>
</gene>
<dbReference type="KEGG" id="lgi:LOTGIDRAFT_176002"/>
<dbReference type="CTD" id="20243534"/>
<feature type="compositionally biased region" description="Basic residues" evidence="4">
    <location>
        <begin position="74"/>
        <end position="84"/>
    </location>
</feature>
<feature type="compositionally biased region" description="Basic and acidic residues" evidence="4">
    <location>
        <begin position="131"/>
        <end position="188"/>
    </location>
</feature>
<feature type="non-terminal residue" evidence="6">
    <location>
        <position position="1"/>
    </location>
</feature>
<dbReference type="PROSITE" id="PS50297">
    <property type="entry name" value="ANK_REP_REGION"/>
    <property type="match status" value="2"/>
</dbReference>
<proteinExistence type="predicted"/>
<evidence type="ECO:0000313" key="7">
    <source>
        <dbReference type="Proteomes" id="UP000030746"/>
    </source>
</evidence>
<reference evidence="6 7" key="1">
    <citation type="journal article" date="2013" name="Nature">
        <title>Insights into bilaterian evolution from three spiralian genomes.</title>
        <authorList>
            <person name="Simakov O."/>
            <person name="Marletaz F."/>
            <person name="Cho S.J."/>
            <person name="Edsinger-Gonzales E."/>
            <person name="Havlak P."/>
            <person name="Hellsten U."/>
            <person name="Kuo D.H."/>
            <person name="Larsson T."/>
            <person name="Lv J."/>
            <person name="Arendt D."/>
            <person name="Savage R."/>
            <person name="Osoegawa K."/>
            <person name="de Jong P."/>
            <person name="Grimwood J."/>
            <person name="Chapman J.A."/>
            <person name="Shapiro H."/>
            <person name="Aerts A."/>
            <person name="Otillar R.P."/>
            <person name="Terry A.Y."/>
            <person name="Boore J.L."/>
            <person name="Grigoriev I.V."/>
            <person name="Lindberg D.R."/>
            <person name="Seaver E.C."/>
            <person name="Weisblat D.A."/>
            <person name="Putnam N.H."/>
            <person name="Rokhsar D.S."/>
        </authorList>
    </citation>
    <scope>NUCLEOTIDE SEQUENCE [LARGE SCALE GENOMIC DNA]</scope>
</reference>
<keyword evidence="2 3" id="KW-0040">ANK repeat</keyword>
<dbReference type="InterPro" id="IPR002110">
    <property type="entry name" value="Ankyrin_rpt"/>
</dbReference>
<sequence>NGLTALHLASKKGHVDIVETLLERGADIHAVTKRGNTALSMASLAGHLNVVKLLIANFAKLNTQSQSEDDRSKSQRAKSSKKRHQSDERDSSPQQRKHQSPHSEKEEDSYQQSSTQRNGSRKKHSKKSRHRDSDNSERSSPRRSRGDNSRSKSRRESSSRSRSRESTPVKKDCKEKPSRRNDRKKEDTYQTSAFPKVGRNDLIDDLSDRSSPRQLTDDDKYEQSTRRKEKRSPRSDTSSRISTPRKQYSDSEDGDRSQNSDKNNSYNEDQRNLYYNEDVSPRSRNIHFEDEIPIDSNQSSDRSKTSKKSTTRKDPQDLYAQIKSEMLKSYKDLNRKTAKNMPDPFLFTENGKFISLRYSIEQPVTSLVLYMTSFAWLRRANGGLLHNKYDSSKSSTYKANGTKFAIQYGTGSLTGFLSTDDVT</sequence>
<evidence type="ECO:0000313" key="6">
    <source>
        <dbReference type="EMBL" id="ESO86608.1"/>
    </source>
</evidence>
<dbReference type="AlphaFoldDB" id="V3Z6Z6"/>
<evidence type="ECO:0000256" key="1">
    <source>
        <dbReference type="ARBA" id="ARBA00022737"/>
    </source>
</evidence>
<dbReference type="Pfam" id="PF12796">
    <property type="entry name" value="Ank_2"/>
    <property type="match status" value="1"/>
</dbReference>
<dbReference type="SUPFAM" id="SSF48403">
    <property type="entry name" value="Ankyrin repeat"/>
    <property type="match status" value="1"/>
</dbReference>
<dbReference type="Gene3D" id="1.25.40.20">
    <property type="entry name" value="Ankyrin repeat-containing domain"/>
    <property type="match status" value="1"/>
</dbReference>
<feature type="compositionally biased region" description="Basic and acidic residues" evidence="4">
    <location>
        <begin position="198"/>
        <end position="226"/>
    </location>
</feature>
<evidence type="ECO:0000256" key="2">
    <source>
        <dbReference type="ARBA" id="ARBA00023043"/>
    </source>
</evidence>
<evidence type="ECO:0000256" key="4">
    <source>
        <dbReference type="SAM" id="MobiDB-lite"/>
    </source>
</evidence>
<dbReference type="PROSITE" id="PS51767">
    <property type="entry name" value="PEPTIDASE_A1"/>
    <property type="match status" value="1"/>
</dbReference>
<dbReference type="PANTHER" id="PTHR24126">
    <property type="entry name" value="ANKYRIN REPEAT, PH AND SEC7 DOMAIN CONTAINING PROTEIN SECG-RELATED"/>
    <property type="match status" value="1"/>
</dbReference>
<feature type="compositionally biased region" description="Polar residues" evidence="4">
    <location>
        <begin position="235"/>
        <end position="246"/>
    </location>
</feature>
<keyword evidence="7" id="KW-1185">Reference proteome</keyword>
<dbReference type="STRING" id="225164.V3Z6Z6"/>
<dbReference type="OrthoDB" id="771136at2759"/>
<dbReference type="MEROPS" id="A01.009"/>
<evidence type="ECO:0000259" key="5">
    <source>
        <dbReference type="PROSITE" id="PS51767"/>
    </source>
</evidence>
<name>V3Z6Z6_LOTGI</name>
<feature type="repeat" description="ANK" evidence="3">
    <location>
        <begin position="1"/>
        <end position="33"/>
    </location>
</feature>
<feature type="compositionally biased region" description="Basic residues" evidence="4">
    <location>
        <begin position="119"/>
        <end position="130"/>
    </location>
</feature>
<dbReference type="SUPFAM" id="SSF50630">
    <property type="entry name" value="Acid proteases"/>
    <property type="match status" value="1"/>
</dbReference>
<dbReference type="OMA" id="CAKISHI"/>
<keyword evidence="1" id="KW-0677">Repeat</keyword>
<evidence type="ECO:0000256" key="3">
    <source>
        <dbReference type="PROSITE-ProRule" id="PRU00023"/>
    </source>
</evidence>
<accession>V3Z6Z6</accession>
<dbReference type="InterPro" id="IPR021109">
    <property type="entry name" value="Peptidase_aspartic_dom_sf"/>
</dbReference>
<feature type="non-terminal residue" evidence="6">
    <location>
        <position position="423"/>
    </location>
</feature>
<dbReference type="PROSITE" id="PS50088">
    <property type="entry name" value="ANK_REPEAT"/>
    <property type="match status" value="2"/>
</dbReference>